<dbReference type="STRING" id="1247936.BN2475_90157"/>
<evidence type="ECO:0008006" key="3">
    <source>
        <dbReference type="Google" id="ProtNLM"/>
    </source>
</evidence>
<evidence type="ECO:0000313" key="2">
    <source>
        <dbReference type="Proteomes" id="UP000187012"/>
    </source>
</evidence>
<dbReference type="InterPro" id="IPR036291">
    <property type="entry name" value="NAD(P)-bd_dom_sf"/>
</dbReference>
<name>A0A1N7RNK4_9BURK</name>
<dbReference type="Gene3D" id="3.40.50.720">
    <property type="entry name" value="NAD(P)-binding Rossmann-like Domain"/>
    <property type="match status" value="1"/>
</dbReference>
<gene>
    <name evidence="1" type="ORF">BN2475_90157</name>
</gene>
<reference evidence="1 2" key="1">
    <citation type="submission" date="2016-12" db="EMBL/GenBank/DDBJ databases">
        <authorList>
            <person name="Song W.-J."/>
            <person name="Kurnit D.M."/>
        </authorList>
    </citation>
    <scope>NUCLEOTIDE SEQUENCE [LARGE SCALE GENOMIC DNA]</scope>
    <source>
        <strain evidence="1 2">STM7296</strain>
    </source>
</reference>
<sequence length="63" mass="6530">METSRRGRVIALSSFDAHRFRADAPFAVTAAATAALESLANAAAAELVPHCVTVDCVGPVLHP</sequence>
<accession>A0A1N7RNK4</accession>
<dbReference type="Proteomes" id="UP000187012">
    <property type="component" value="Unassembled WGS sequence"/>
</dbReference>
<dbReference type="AlphaFoldDB" id="A0A1N7RNK4"/>
<proteinExistence type="predicted"/>
<keyword evidence="2" id="KW-1185">Reference proteome</keyword>
<organism evidence="1 2">
    <name type="scientific">Paraburkholderia ribeironis</name>
    <dbReference type="NCBI Taxonomy" id="1247936"/>
    <lineage>
        <taxon>Bacteria</taxon>
        <taxon>Pseudomonadati</taxon>
        <taxon>Pseudomonadota</taxon>
        <taxon>Betaproteobacteria</taxon>
        <taxon>Burkholderiales</taxon>
        <taxon>Burkholderiaceae</taxon>
        <taxon>Paraburkholderia</taxon>
    </lineage>
</organism>
<evidence type="ECO:0000313" key="1">
    <source>
        <dbReference type="EMBL" id="SIT36682.1"/>
    </source>
</evidence>
<dbReference type="EMBL" id="CYGX02000009">
    <property type="protein sequence ID" value="SIT36682.1"/>
    <property type="molecule type" value="Genomic_DNA"/>
</dbReference>
<protein>
    <recommendedName>
        <fullName evidence="3">Short-chain dehydrogenase/reductase SDR</fullName>
    </recommendedName>
</protein>
<dbReference type="SUPFAM" id="SSF51735">
    <property type="entry name" value="NAD(P)-binding Rossmann-fold domains"/>
    <property type="match status" value="1"/>
</dbReference>